<comment type="caution">
    <text evidence="2">The sequence shown here is derived from an EMBL/GenBank/DDBJ whole genome shotgun (WGS) entry which is preliminary data.</text>
</comment>
<dbReference type="Gene3D" id="3.40.50.720">
    <property type="entry name" value="NAD(P)-binding Rossmann-like Domain"/>
    <property type="match status" value="1"/>
</dbReference>
<evidence type="ECO:0008006" key="4">
    <source>
        <dbReference type="Google" id="ProtNLM"/>
    </source>
</evidence>
<organism evidence="2 3">
    <name type="scientific">Monosporascus cannonballus</name>
    <dbReference type="NCBI Taxonomy" id="155416"/>
    <lineage>
        <taxon>Eukaryota</taxon>
        <taxon>Fungi</taxon>
        <taxon>Dikarya</taxon>
        <taxon>Ascomycota</taxon>
        <taxon>Pezizomycotina</taxon>
        <taxon>Sordariomycetes</taxon>
        <taxon>Xylariomycetidae</taxon>
        <taxon>Xylariales</taxon>
        <taxon>Xylariales incertae sedis</taxon>
        <taxon>Monosporascus</taxon>
    </lineage>
</organism>
<dbReference type="PRINTS" id="PR00081">
    <property type="entry name" value="GDHRDH"/>
</dbReference>
<dbReference type="InterPro" id="IPR036291">
    <property type="entry name" value="NAD(P)-bd_dom_sf"/>
</dbReference>
<protein>
    <recommendedName>
        <fullName evidence="4">Short-chain dehydrogenase</fullName>
    </recommendedName>
</protein>
<dbReference type="PANTHER" id="PTHR43157">
    <property type="entry name" value="PHOSPHATIDYLINOSITOL-GLYCAN BIOSYNTHESIS CLASS F PROTEIN-RELATED"/>
    <property type="match status" value="1"/>
</dbReference>
<sequence length="325" mass="35674">MPGTVSFMKQSFPGKPNFTEKDVPDLTNKVIIVTGSNTGLGKEIAQILYSKNAKVYMMARSEQKTRKAIDNIKMAVPKSTGDLVYIPLDLSDLVSIKASAGEFLRREQRLHLLFNNAGVGYPEKGSKTKQGYELQLGVNSIGTFAFTKLLTPTLVSTAKASPPNSVRVIWVSSSAAEALNPKGFVENLPHIENKGAFDQYCASKLGNYFHATEFAARHKADGVLSVPLNPGNLDSDFWRTQGALMTCILRKTLLYPPIYGAYTNLFAAFSSLITPENSGHFVAPWGKLWTVSKEMIAASKTKSEGGTGTARDFWDWTETQVNQYI</sequence>
<accession>A0ABY0H601</accession>
<dbReference type="InterPro" id="IPR002347">
    <property type="entry name" value="SDR_fam"/>
</dbReference>
<evidence type="ECO:0000313" key="3">
    <source>
        <dbReference type="Proteomes" id="UP000294003"/>
    </source>
</evidence>
<gene>
    <name evidence="2" type="ORF">DL762_005047</name>
</gene>
<keyword evidence="3" id="KW-1185">Reference proteome</keyword>
<dbReference type="EMBL" id="QJNS01000128">
    <property type="protein sequence ID" value="RYO85814.1"/>
    <property type="molecule type" value="Genomic_DNA"/>
</dbReference>
<proteinExistence type="predicted"/>
<dbReference type="PANTHER" id="PTHR43157:SF31">
    <property type="entry name" value="PHOSPHATIDYLINOSITOL-GLYCAN BIOSYNTHESIS CLASS F PROTEIN"/>
    <property type="match status" value="1"/>
</dbReference>
<dbReference type="SUPFAM" id="SSF51735">
    <property type="entry name" value="NAD(P)-binding Rossmann-fold domains"/>
    <property type="match status" value="1"/>
</dbReference>
<dbReference type="Pfam" id="PF00106">
    <property type="entry name" value="adh_short"/>
    <property type="match status" value="1"/>
</dbReference>
<dbReference type="Proteomes" id="UP000294003">
    <property type="component" value="Unassembled WGS sequence"/>
</dbReference>
<name>A0ABY0H601_9PEZI</name>
<reference evidence="2 3" key="1">
    <citation type="submission" date="2018-06" db="EMBL/GenBank/DDBJ databases">
        <title>Complete Genomes of Monosporascus.</title>
        <authorList>
            <person name="Robinson A.J."/>
            <person name="Natvig D.O."/>
        </authorList>
    </citation>
    <scope>NUCLEOTIDE SEQUENCE [LARGE SCALE GENOMIC DNA]</scope>
    <source>
        <strain evidence="2 3">CBS 609.92</strain>
    </source>
</reference>
<evidence type="ECO:0000256" key="1">
    <source>
        <dbReference type="ARBA" id="ARBA00023002"/>
    </source>
</evidence>
<keyword evidence="1" id="KW-0560">Oxidoreductase</keyword>
<evidence type="ECO:0000313" key="2">
    <source>
        <dbReference type="EMBL" id="RYO85814.1"/>
    </source>
</evidence>